<comment type="caution">
    <text evidence="1">The sequence shown here is derived from an EMBL/GenBank/DDBJ whole genome shotgun (WGS) entry which is preliminary data.</text>
</comment>
<keyword evidence="2" id="KW-1185">Reference proteome</keyword>
<organism evidence="1 2">
    <name type="scientific">Mycolicibacterium austroafricanum</name>
    <name type="common">Mycobacterium austroafricanum</name>
    <dbReference type="NCBI Taxonomy" id="39687"/>
    <lineage>
        <taxon>Bacteria</taxon>
        <taxon>Bacillati</taxon>
        <taxon>Actinomycetota</taxon>
        <taxon>Actinomycetes</taxon>
        <taxon>Mycobacteriales</taxon>
        <taxon>Mycobacteriaceae</taxon>
        <taxon>Mycolicibacterium</taxon>
    </lineage>
</organism>
<dbReference type="Proteomes" id="UP001172687">
    <property type="component" value="Unassembled WGS sequence"/>
</dbReference>
<evidence type="ECO:0000313" key="1">
    <source>
        <dbReference type="EMBL" id="MDN4520713.1"/>
    </source>
</evidence>
<sequence length="72" mass="8071">MTEYERLHDFTRLLWDVAEMLRLKGRTEAADVIHAEAVHFATERDIARAVEDAEDDLAAGGPAEDLGMLDDD</sequence>
<name>A0ABT8HIX8_MYCAO</name>
<dbReference type="RefSeq" id="WP_301161676.1">
    <property type="nucleotide sequence ID" value="NZ_JAUHTC010000082.1"/>
</dbReference>
<accession>A0ABT8HIX8</accession>
<dbReference type="EMBL" id="JAUHTC010000082">
    <property type="protein sequence ID" value="MDN4520713.1"/>
    <property type="molecule type" value="Genomic_DNA"/>
</dbReference>
<reference evidence="1" key="1">
    <citation type="submission" date="2023-07" db="EMBL/GenBank/DDBJ databases">
        <title>Degradation of tert-butanol by M. austroafricanum TBA100.</title>
        <authorList>
            <person name="Helbich S."/>
            <person name="Vainshtein Y."/>
        </authorList>
    </citation>
    <scope>NUCLEOTIDE SEQUENCE</scope>
    <source>
        <strain evidence="1">TBA100</strain>
    </source>
</reference>
<protein>
    <submittedName>
        <fullName evidence="1">Uncharacterized protein</fullName>
    </submittedName>
</protein>
<gene>
    <name evidence="1" type="ORF">QYF68_23270</name>
</gene>
<evidence type="ECO:0000313" key="2">
    <source>
        <dbReference type="Proteomes" id="UP001172687"/>
    </source>
</evidence>
<proteinExistence type="predicted"/>